<evidence type="ECO:0000256" key="7">
    <source>
        <dbReference type="SAM" id="MobiDB-lite"/>
    </source>
</evidence>
<dbReference type="AlphaFoldDB" id="A0A834JCE9"/>
<dbReference type="GO" id="GO:0004930">
    <property type="term" value="F:G protein-coupled receptor activity"/>
    <property type="evidence" value="ECO:0007669"/>
    <property type="project" value="InterPro"/>
</dbReference>
<feature type="compositionally biased region" description="Polar residues" evidence="7">
    <location>
        <begin position="205"/>
        <end position="215"/>
    </location>
</feature>
<keyword evidence="6" id="KW-0325">Glycoprotein</keyword>
<feature type="compositionally biased region" description="Basic residues" evidence="7">
    <location>
        <begin position="177"/>
        <end position="189"/>
    </location>
</feature>
<keyword evidence="5" id="KW-0675">Receptor</keyword>
<keyword evidence="9" id="KW-1185">Reference proteome</keyword>
<dbReference type="GO" id="GO:0016020">
    <property type="term" value="C:membrane"/>
    <property type="evidence" value="ECO:0007669"/>
    <property type="project" value="UniProtKB-SubCell"/>
</dbReference>
<dbReference type="SUPFAM" id="SSF53822">
    <property type="entry name" value="Periplasmic binding protein-like I"/>
    <property type="match status" value="1"/>
</dbReference>
<accession>A0A834JCE9</accession>
<protein>
    <submittedName>
        <fullName evidence="8">Uncharacterized protein</fullName>
    </submittedName>
</protein>
<dbReference type="InterPro" id="IPR050726">
    <property type="entry name" value="mGluR"/>
</dbReference>
<keyword evidence="4" id="KW-0472">Membrane</keyword>
<feature type="region of interest" description="Disordered" evidence="7">
    <location>
        <begin position="1"/>
        <end position="39"/>
    </location>
</feature>
<dbReference type="InterPro" id="IPR028082">
    <property type="entry name" value="Peripla_BP_I"/>
</dbReference>
<feature type="compositionally biased region" description="Polar residues" evidence="7">
    <location>
        <begin position="285"/>
        <end position="298"/>
    </location>
</feature>
<feature type="compositionally biased region" description="Basic and acidic residues" evidence="7">
    <location>
        <begin position="728"/>
        <end position="780"/>
    </location>
</feature>
<gene>
    <name evidence="8" type="ORF">HZH68_013880</name>
</gene>
<reference evidence="8" key="1">
    <citation type="journal article" date="2020" name="G3 (Bethesda)">
        <title>High-Quality Assemblies for Three Invasive Social Wasps from the &lt;i&gt;Vespula&lt;/i&gt; Genus.</title>
        <authorList>
            <person name="Harrop T.W.R."/>
            <person name="Guhlin J."/>
            <person name="McLaughlin G.M."/>
            <person name="Permina E."/>
            <person name="Stockwell P."/>
            <person name="Gilligan J."/>
            <person name="Le Lec M.F."/>
            <person name="Gruber M.A.M."/>
            <person name="Quinn O."/>
            <person name="Lovegrove M."/>
            <person name="Duncan E.J."/>
            <person name="Remnant E.J."/>
            <person name="Van Eeckhoven J."/>
            <person name="Graham B."/>
            <person name="Knapp R.A."/>
            <person name="Langford K.W."/>
            <person name="Kronenberg Z."/>
            <person name="Press M.O."/>
            <person name="Eacker S.M."/>
            <person name="Wilson-Rankin E.E."/>
            <person name="Purcell J."/>
            <person name="Lester P.J."/>
            <person name="Dearden P.K."/>
        </authorList>
    </citation>
    <scope>NUCLEOTIDE SEQUENCE</scope>
    <source>
        <strain evidence="8">Linc-1</strain>
    </source>
</reference>
<feature type="region of interest" description="Disordered" evidence="7">
    <location>
        <begin position="919"/>
        <end position="939"/>
    </location>
</feature>
<dbReference type="Proteomes" id="UP000617340">
    <property type="component" value="Unassembled WGS sequence"/>
</dbReference>
<evidence type="ECO:0000313" key="9">
    <source>
        <dbReference type="Proteomes" id="UP000617340"/>
    </source>
</evidence>
<evidence type="ECO:0000256" key="5">
    <source>
        <dbReference type="ARBA" id="ARBA00023170"/>
    </source>
</evidence>
<feature type="compositionally biased region" description="Basic residues" evidence="7">
    <location>
        <begin position="1"/>
        <end position="15"/>
    </location>
</feature>
<name>A0A834JCE9_VESGE</name>
<dbReference type="PRINTS" id="PR00248">
    <property type="entry name" value="GPCRMGR"/>
</dbReference>
<dbReference type="Gene3D" id="3.40.50.2300">
    <property type="match status" value="1"/>
</dbReference>
<comment type="caution">
    <text evidence="8">The sequence shown here is derived from an EMBL/GenBank/DDBJ whole genome shotgun (WGS) entry which is preliminary data.</text>
</comment>
<evidence type="ECO:0000256" key="2">
    <source>
        <dbReference type="ARBA" id="ARBA00022692"/>
    </source>
</evidence>
<feature type="compositionally biased region" description="Basic and acidic residues" evidence="7">
    <location>
        <begin position="218"/>
        <end position="228"/>
    </location>
</feature>
<dbReference type="EMBL" id="JACSDZ010000016">
    <property type="protein sequence ID" value="KAF7385450.1"/>
    <property type="molecule type" value="Genomic_DNA"/>
</dbReference>
<feature type="region of interest" description="Disordered" evidence="7">
    <location>
        <begin position="174"/>
        <end position="228"/>
    </location>
</feature>
<evidence type="ECO:0000256" key="3">
    <source>
        <dbReference type="ARBA" id="ARBA00022989"/>
    </source>
</evidence>
<keyword evidence="3" id="KW-1133">Transmembrane helix</keyword>
<evidence type="ECO:0000256" key="6">
    <source>
        <dbReference type="ARBA" id="ARBA00023180"/>
    </source>
</evidence>
<sequence length="1211" mass="141472">MSRSYNHKPTKKPNKKRNDFGIKHRHQMKSSDVRVRSEVMPRNQGRSAISAIRTIHLEIRTILTILSILSFVYGQERSFNYDDDKGYVIDKDASYEVTTNYLMFNENNKVDVTKENRNNFWTIEESKEKYFWLRKRKREKKIWKDRKEIDKNGLTSLIPTNAFGQTIDEKYFESRGSKKRTKRRIRGREKRNDEESIRSKEDRNSNNSMTEPWTSRNRRNEARSEDTEFERFGVRGRRSSWILRGIRIKRASIRENSNGLPRGKTFFSLNELDDPPSENERERNFSFTLGDSSKGSNSSILGKNEFRLFEKPKDHLEIRKIPDKFYKRSNERKFHENEEIEDLSDNKEFSRFHENLNFNKSISWPETYEMKERRWREKNRERNISLTWNDRTKSNSSIFERGKFRLFEEPRVPDKREVAKKKENTFYSKLKQQKEFDRNVEEVKDSRKKRMNFRKYVRSLVRDRRDVDNFSEDVNAPYLTKETMKLSRKVEEESSMMASNREEVPKDSVGLWHVDNAESKEGNAIEIRSRKETENKEVGTMWKGIRRPPIADKKKKWRKKAYLDLESSDNVPADVFDVKQGKSRRDMGKVINEIRSNEESSELTGHFDLAVRSRNYSKEEHYVGDSFPREVKNVGMKEMRNESLDLKREEGTVLLRPPINSMGEEETLKIVPLSFNRDEDRKEIEGTPRIVNVTSASWNSTYRKYDTFDSDRVNSSRMSILESSGRADSSKDFDRNIRDPVEDFADPRSLDNSHPHFPKDTKRGELKENPRNDWKMQEDNEKRRYYEKKIRSKDSQRNLSLKDEGLVEDTTISFNDFQELTPLKFSMVTLDEKNGTLKTENPEISSYKMKVKTTKLPIIENKFALDFSTSAKDILEEIKETKRESRFNVERLKETVEGSIESNTMFSKKKRFESNELIGNSDQTTDFPRSSNRSGRDGIDSITISQENFETSWLRGNSMETTDISMSENSERTNRIPSSFSDRSISNVEIEGITTPLADVSPQWIDNSPKLKFPSDWIDTIATTSTIENILNKKYDSTVSEWTTVSSEEAIIANVSTKQSISVIHNSTIMDQWPVKHSAVVEGDLVLGGLMMVHEREDSITCGPVMPQGGVQALEAMLYTLDRLNQAQTVPGVKIGAHILDDCDKDTYGLEMAVDFIKVKFSPHGSVDPRKLSTLNVKSDELPTVTRETQLSIVEGEYYVMLHDLKDQTFL</sequence>
<comment type="subcellular location">
    <subcellularLocation>
        <location evidence="1">Membrane</location>
        <topology evidence="1">Multi-pass membrane protein</topology>
    </subcellularLocation>
</comment>
<feature type="compositionally biased region" description="Polar residues" evidence="7">
    <location>
        <begin position="919"/>
        <end position="933"/>
    </location>
</feature>
<feature type="compositionally biased region" description="Basic and acidic residues" evidence="7">
    <location>
        <begin position="29"/>
        <end position="39"/>
    </location>
</feature>
<feature type="compositionally biased region" description="Basic and acidic residues" evidence="7">
    <location>
        <begin position="190"/>
        <end position="204"/>
    </location>
</feature>
<dbReference type="PANTHER" id="PTHR24060">
    <property type="entry name" value="METABOTROPIC GLUTAMATE RECEPTOR"/>
    <property type="match status" value="1"/>
</dbReference>
<organism evidence="8 9">
    <name type="scientific">Vespula germanica</name>
    <name type="common">German yellow jacket</name>
    <name type="synonym">Paravespula germanica</name>
    <dbReference type="NCBI Taxonomy" id="30212"/>
    <lineage>
        <taxon>Eukaryota</taxon>
        <taxon>Metazoa</taxon>
        <taxon>Ecdysozoa</taxon>
        <taxon>Arthropoda</taxon>
        <taxon>Hexapoda</taxon>
        <taxon>Insecta</taxon>
        <taxon>Pterygota</taxon>
        <taxon>Neoptera</taxon>
        <taxon>Endopterygota</taxon>
        <taxon>Hymenoptera</taxon>
        <taxon>Apocrita</taxon>
        <taxon>Aculeata</taxon>
        <taxon>Vespoidea</taxon>
        <taxon>Vespidae</taxon>
        <taxon>Vespinae</taxon>
        <taxon>Vespula</taxon>
    </lineage>
</organism>
<evidence type="ECO:0000256" key="4">
    <source>
        <dbReference type="ARBA" id="ARBA00023136"/>
    </source>
</evidence>
<dbReference type="InterPro" id="IPR000337">
    <property type="entry name" value="GPCR_3"/>
</dbReference>
<feature type="region of interest" description="Disordered" evidence="7">
    <location>
        <begin position="722"/>
        <end position="780"/>
    </location>
</feature>
<evidence type="ECO:0000256" key="1">
    <source>
        <dbReference type="ARBA" id="ARBA00004141"/>
    </source>
</evidence>
<evidence type="ECO:0000313" key="8">
    <source>
        <dbReference type="EMBL" id="KAF7385450.1"/>
    </source>
</evidence>
<feature type="region of interest" description="Disordered" evidence="7">
    <location>
        <begin position="257"/>
        <end position="298"/>
    </location>
</feature>
<keyword evidence="2" id="KW-0812">Transmembrane</keyword>
<proteinExistence type="predicted"/>